<dbReference type="ExpressionAtlas" id="A0A6I8W234">
    <property type="expression patterns" value="baseline"/>
</dbReference>
<dbReference type="InParanoid" id="A0A6I8W234"/>
<accession>A0A6I8W234</accession>
<sequence>METQRTITDLPFEVLDLIFKQLDYPRQEWQLVHAHEILAEEFAYESRDDCRKLSLDYWWTPDTYALIWKTCGSSVRELDYHKGSDELAKHCPHLESIDFCVDSRYWQHVKSLILLLKGNNTIRSTVIDVDDKNIPFTILHGLTEFPQLRKLVFVHYIGDAGSLFNAMACMNWSHLSTEIPVCPKLKSFTLTSCECHIKNLVCQTILKQSNSLEYLDVYCRLSAFDGDGFFAVLRACKKLRKFRDPLGDVTIYRAYVFAMVDILRENGFTPEKPFKLWLFDRPQMRWIKRLVRQNHLWPSYDP</sequence>
<keyword evidence="1" id="KW-1185">Reference proteome</keyword>
<protein>
    <recommendedName>
        <fullName evidence="3">F-box domain-containing protein</fullName>
    </recommendedName>
</protein>
<dbReference type="RefSeq" id="XP_033237387.1">
    <property type="nucleotide sequence ID" value="XM_033381496.1"/>
</dbReference>
<evidence type="ECO:0000313" key="1">
    <source>
        <dbReference type="Proteomes" id="UP000001819"/>
    </source>
</evidence>
<dbReference type="AlphaFoldDB" id="A0A6I8W234"/>
<gene>
    <name evidence="2" type="primary">LOC26533006</name>
</gene>
<reference evidence="2" key="1">
    <citation type="submission" date="2025-08" db="UniProtKB">
        <authorList>
            <consortium name="RefSeq"/>
        </authorList>
    </citation>
    <scope>IDENTIFICATION</scope>
    <source>
        <strain evidence="2">MV-25-SWS-2005</strain>
        <tissue evidence="2">Whole body</tissue>
    </source>
</reference>
<dbReference type="SUPFAM" id="SSF52047">
    <property type="entry name" value="RNI-like"/>
    <property type="match status" value="1"/>
</dbReference>
<dbReference type="InterPro" id="IPR032675">
    <property type="entry name" value="LRR_dom_sf"/>
</dbReference>
<dbReference type="Gene3D" id="3.80.10.10">
    <property type="entry name" value="Ribonuclease Inhibitor"/>
    <property type="match status" value="1"/>
</dbReference>
<proteinExistence type="predicted"/>
<dbReference type="KEGG" id="dpo:26533006"/>
<evidence type="ECO:0000313" key="2">
    <source>
        <dbReference type="RefSeq" id="XP_033237387.1"/>
    </source>
</evidence>
<organism evidence="1 2">
    <name type="scientific">Drosophila pseudoobscura pseudoobscura</name>
    <name type="common">Fruit fly</name>
    <dbReference type="NCBI Taxonomy" id="46245"/>
    <lineage>
        <taxon>Eukaryota</taxon>
        <taxon>Metazoa</taxon>
        <taxon>Ecdysozoa</taxon>
        <taxon>Arthropoda</taxon>
        <taxon>Hexapoda</taxon>
        <taxon>Insecta</taxon>
        <taxon>Pterygota</taxon>
        <taxon>Neoptera</taxon>
        <taxon>Endopterygota</taxon>
        <taxon>Diptera</taxon>
        <taxon>Brachycera</taxon>
        <taxon>Muscomorpha</taxon>
        <taxon>Ephydroidea</taxon>
        <taxon>Drosophilidae</taxon>
        <taxon>Drosophila</taxon>
        <taxon>Sophophora</taxon>
    </lineage>
</organism>
<name>A0A6I8W234_DROPS</name>
<dbReference type="Proteomes" id="UP000001819">
    <property type="component" value="Chromosome X"/>
</dbReference>
<evidence type="ECO:0008006" key="3">
    <source>
        <dbReference type="Google" id="ProtNLM"/>
    </source>
</evidence>